<comment type="caution">
    <text evidence="3">The sequence shown here is derived from an EMBL/GenBank/DDBJ whole genome shotgun (WGS) entry which is preliminary data.</text>
</comment>
<proteinExistence type="predicted"/>
<evidence type="ECO:0000313" key="4">
    <source>
        <dbReference type="Proteomes" id="UP000327044"/>
    </source>
</evidence>
<dbReference type="CDD" id="cd00167">
    <property type="entry name" value="SANT"/>
    <property type="match status" value="1"/>
</dbReference>
<name>A0A5N4A5N0_PHOPY</name>
<dbReference type="InterPro" id="IPR001005">
    <property type="entry name" value="SANT/Myb"/>
</dbReference>
<evidence type="ECO:0000259" key="2">
    <source>
        <dbReference type="PROSITE" id="PS51293"/>
    </source>
</evidence>
<dbReference type="PROSITE" id="PS51293">
    <property type="entry name" value="SANT"/>
    <property type="match status" value="1"/>
</dbReference>
<protein>
    <recommendedName>
        <fullName evidence="2">SANT domain-containing protein</fullName>
    </recommendedName>
</protein>
<gene>
    <name evidence="3" type="ORF">PPYR_14589</name>
</gene>
<dbReference type="AlphaFoldDB" id="A0A5N4A5N0"/>
<dbReference type="InterPro" id="IPR009057">
    <property type="entry name" value="Homeodomain-like_sf"/>
</dbReference>
<dbReference type="Proteomes" id="UP000327044">
    <property type="component" value="Unassembled WGS sequence"/>
</dbReference>
<feature type="domain" description="SANT" evidence="2">
    <location>
        <begin position="32"/>
        <end position="78"/>
    </location>
</feature>
<dbReference type="GO" id="GO:0005634">
    <property type="term" value="C:nucleus"/>
    <property type="evidence" value="ECO:0007669"/>
    <property type="project" value="UniProtKB-SubCell"/>
</dbReference>
<keyword evidence="4" id="KW-1185">Reference proteome</keyword>
<dbReference type="SUPFAM" id="SSF46689">
    <property type="entry name" value="Homeodomain-like"/>
    <property type="match status" value="1"/>
</dbReference>
<comment type="subcellular location">
    <subcellularLocation>
        <location evidence="1">Nucleus</location>
    </subcellularLocation>
</comment>
<evidence type="ECO:0000256" key="1">
    <source>
        <dbReference type="ARBA" id="ARBA00004123"/>
    </source>
</evidence>
<dbReference type="InterPro" id="IPR017884">
    <property type="entry name" value="SANT_dom"/>
</dbReference>
<dbReference type="InParanoid" id="A0A5N4A5N0"/>
<evidence type="ECO:0000313" key="3">
    <source>
        <dbReference type="EMBL" id="KAB0792630.1"/>
    </source>
</evidence>
<dbReference type="EMBL" id="VVIM01000010">
    <property type="protein sequence ID" value="KAB0792630.1"/>
    <property type="molecule type" value="Genomic_DNA"/>
</dbReference>
<organism evidence="3 4">
    <name type="scientific">Photinus pyralis</name>
    <name type="common">Common eastern firefly</name>
    <name type="synonym">Lampyris pyralis</name>
    <dbReference type="NCBI Taxonomy" id="7054"/>
    <lineage>
        <taxon>Eukaryota</taxon>
        <taxon>Metazoa</taxon>
        <taxon>Ecdysozoa</taxon>
        <taxon>Arthropoda</taxon>
        <taxon>Hexapoda</taxon>
        <taxon>Insecta</taxon>
        <taxon>Pterygota</taxon>
        <taxon>Neoptera</taxon>
        <taxon>Endopterygota</taxon>
        <taxon>Coleoptera</taxon>
        <taxon>Polyphaga</taxon>
        <taxon>Elateriformia</taxon>
        <taxon>Elateroidea</taxon>
        <taxon>Lampyridae</taxon>
        <taxon>Lampyrinae</taxon>
        <taxon>Photinus</taxon>
    </lineage>
</organism>
<dbReference type="Gene3D" id="1.10.10.60">
    <property type="entry name" value="Homeodomain-like"/>
    <property type="match status" value="1"/>
</dbReference>
<sequence>MFIWHFHSPLTSQLKDRKDLFSQDHHYVNLFWSEDEKANLLEALEECGSTDINAIAKMIPTKSQTEVERALRLYERKAIRALKDDGITSTQRQAPIDCWLEFFRDNSPDTFASRDLVTALRFIKLFEERQDKNLTLCYEYLIDLMAGKAPRQLPEEAMRILMDCFENLGAVFKGENIGEEVDYIKKLQLKEVLQKTYASKRGNILGDPTLNVLKVPLKLLRMNWEPDRPL</sequence>
<reference evidence="3 4" key="1">
    <citation type="journal article" date="2018" name="Elife">
        <title>Firefly genomes illuminate parallel origins of bioluminescence in beetles.</title>
        <authorList>
            <person name="Fallon T.R."/>
            <person name="Lower S.E."/>
            <person name="Chang C.H."/>
            <person name="Bessho-Uehara M."/>
            <person name="Martin G.J."/>
            <person name="Bewick A.J."/>
            <person name="Behringer M."/>
            <person name="Debat H.J."/>
            <person name="Wong I."/>
            <person name="Day J.C."/>
            <person name="Suvorov A."/>
            <person name="Silva C.J."/>
            <person name="Stanger-Hall K.F."/>
            <person name="Hall D.W."/>
            <person name="Schmitz R.J."/>
            <person name="Nelson D.R."/>
            <person name="Lewis S.M."/>
            <person name="Shigenobu S."/>
            <person name="Bybee S.M."/>
            <person name="Larracuente A.M."/>
            <person name="Oba Y."/>
            <person name="Weng J.K."/>
        </authorList>
    </citation>
    <scope>NUCLEOTIDE SEQUENCE [LARGE SCALE GENOMIC DNA]</scope>
    <source>
        <strain evidence="3">1611_PpyrPB1</strain>
        <tissue evidence="3">Whole body</tissue>
    </source>
</reference>
<accession>A0A5N4A5N0</accession>